<sequence>MSKFERLLPDILNFLHQNPKKKIIVFGLIFIGFVVLPIIEVYQNAVTVDEGEPMDAQIVGRHVEKGKFGFTHPTLEVFVGYKYHDVWVRTETYNESYSGTKLKIIKKKDGKVILDPRYDYEEIIVK</sequence>
<dbReference type="EMBL" id="NVLK01000072">
    <property type="protein sequence ID" value="PEC19325.1"/>
    <property type="molecule type" value="Genomic_DNA"/>
</dbReference>
<organism evidence="2 3">
    <name type="scientific">Bacillus cereus</name>
    <dbReference type="NCBI Taxonomy" id="1396"/>
    <lineage>
        <taxon>Bacteria</taxon>
        <taxon>Bacillati</taxon>
        <taxon>Bacillota</taxon>
        <taxon>Bacilli</taxon>
        <taxon>Bacillales</taxon>
        <taxon>Bacillaceae</taxon>
        <taxon>Bacillus</taxon>
        <taxon>Bacillus cereus group</taxon>
    </lineage>
</organism>
<evidence type="ECO:0000313" key="3">
    <source>
        <dbReference type="Proteomes" id="UP000220006"/>
    </source>
</evidence>
<evidence type="ECO:0000256" key="1">
    <source>
        <dbReference type="SAM" id="Phobius"/>
    </source>
</evidence>
<keyword evidence="1" id="KW-0472">Membrane</keyword>
<dbReference type="Proteomes" id="UP000220006">
    <property type="component" value="Unassembled WGS sequence"/>
</dbReference>
<comment type="caution">
    <text evidence="2">The sequence shown here is derived from an EMBL/GenBank/DDBJ whole genome shotgun (WGS) entry which is preliminary data.</text>
</comment>
<keyword evidence="1" id="KW-0812">Transmembrane</keyword>
<evidence type="ECO:0000313" key="2">
    <source>
        <dbReference type="EMBL" id="PEC19325.1"/>
    </source>
</evidence>
<dbReference type="AlphaFoldDB" id="A0A2A7HRN5"/>
<gene>
    <name evidence="2" type="ORF">COM96_25700</name>
</gene>
<protein>
    <submittedName>
        <fullName evidence="2">Uncharacterized protein</fullName>
    </submittedName>
</protein>
<feature type="transmembrane region" description="Helical" evidence="1">
    <location>
        <begin position="23"/>
        <end position="42"/>
    </location>
</feature>
<accession>A0A2A7HRN5</accession>
<proteinExistence type="predicted"/>
<reference evidence="2 3" key="1">
    <citation type="submission" date="2017-09" db="EMBL/GenBank/DDBJ databases">
        <title>Large-scale bioinformatics analysis of Bacillus genomes uncovers conserved roles of natural products in bacterial physiology.</title>
        <authorList>
            <consortium name="Agbiome Team Llc"/>
            <person name="Bleich R.M."/>
            <person name="Grubbs K.J."/>
            <person name="Santa Maria K.C."/>
            <person name="Allen S.E."/>
            <person name="Farag S."/>
            <person name="Shank E.A."/>
            <person name="Bowers A."/>
        </authorList>
    </citation>
    <scope>NUCLEOTIDE SEQUENCE [LARGE SCALE GENOMIC DNA]</scope>
    <source>
        <strain evidence="2 3">AFS096845</strain>
    </source>
</reference>
<keyword evidence="1" id="KW-1133">Transmembrane helix</keyword>
<name>A0A2A7HRN5_BACCE</name>